<dbReference type="GO" id="GO:0004066">
    <property type="term" value="F:asparagine synthase (glutamine-hydrolyzing) activity"/>
    <property type="evidence" value="ECO:0007669"/>
    <property type="project" value="UniProtKB-EC"/>
</dbReference>
<gene>
    <name evidence="8" type="ORF">OLMES_0273</name>
</gene>
<name>A0A1Y0I2E1_9GAMM</name>
<reference evidence="8 9" key="1">
    <citation type="submission" date="2017-05" db="EMBL/GenBank/DDBJ databases">
        <title>Genomic insights into alkan degradation activity of Oleiphilus messinensis.</title>
        <authorList>
            <person name="Kozyavkin S.A."/>
            <person name="Slesarev A.I."/>
            <person name="Golyshin P.N."/>
            <person name="Korzhenkov A."/>
            <person name="Golyshina O.N."/>
            <person name="Toshchakov S.V."/>
        </authorList>
    </citation>
    <scope>NUCLEOTIDE SEQUENCE [LARGE SCALE GENOMIC DNA]</scope>
    <source>
        <strain evidence="8 9">ME102</strain>
    </source>
</reference>
<dbReference type="InterPro" id="IPR017932">
    <property type="entry name" value="GATase_2_dom"/>
</dbReference>
<keyword evidence="9" id="KW-1185">Reference proteome</keyword>
<evidence type="ECO:0000259" key="7">
    <source>
        <dbReference type="PROSITE" id="PS51278"/>
    </source>
</evidence>
<dbReference type="CDD" id="cd01991">
    <property type="entry name" value="Asn_synthase_B_C"/>
    <property type="match status" value="1"/>
</dbReference>
<dbReference type="PROSITE" id="PS51278">
    <property type="entry name" value="GATASE_TYPE_2"/>
    <property type="match status" value="1"/>
</dbReference>
<dbReference type="PANTHER" id="PTHR43284:SF1">
    <property type="entry name" value="ASPARAGINE SYNTHETASE"/>
    <property type="match status" value="1"/>
</dbReference>
<evidence type="ECO:0000256" key="5">
    <source>
        <dbReference type="ARBA" id="ARBA00022840"/>
    </source>
</evidence>
<evidence type="ECO:0000313" key="9">
    <source>
        <dbReference type="Proteomes" id="UP000196027"/>
    </source>
</evidence>
<keyword evidence="4" id="KW-0547">Nucleotide-binding</keyword>
<organism evidence="8 9">
    <name type="scientific">Oleiphilus messinensis</name>
    <dbReference type="NCBI Taxonomy" id="141451"/>
    <lineage>
        <taxon>Bacteria</taxon>
        <taxon>Pseudomonadati</taxon>
        <taxon>Pseudomonadota</taxon>
        <taxon>Gammaproteobacteria</taxon>
        <taxon>Oceanospirillales</taxon>
        <taxon>Oleiphilaceae</taxon>
        <taxon>Oleiphilus</taxon>
    </lineage>
</organism>
<accession>A0A1Y0I2E1</accession>
<dbReference type="Gene3D" id="3.40.50.620">
    <property type="entry name" value="HUPs"/>
    <property type="match status" value="1"/>
</dbReference>
<dbReference type="SUPFAM" id="SSF56235">
    <property type="entry name" value="N-terminal nucleophile aminohydrolases (Ntn hydrolases)"/>
    <property type="match status" value="1"/>
</dbReference>
<dbReference type="Gene3D" id="3.60.20.10">
    <property type="entry name" value="Glutamine Phosphoribosylpyrophosphate, subunit 1, domain 1"/>
    <property type="match status" value="1"/>
</dbReference>
<dbReference type="GO" id="GO:0005524">
    <property type="term" value="F:ATP binding"/>
    <property type="evidence" value="ECO:0007669"/>
    <property type="project" value="UniProtKB-KW"/>
</dbReference>
<dbReference type="InterPro" id="IPR006426">
    <property type="entry name" value="Asn_synth_AEB"/>
</dbReference>
<dbReference type="EC" id="6.3.5.4" evidence="3"/>
<dbReference type="InterPro" id="IPR001962">
    <property type="entry name" value="Asn_synthase"/>
</dbReference>
<dbReference type="KEGG" id="ome:OLMES_0273"/>
<dbReference type="InterPro" id="IPR051786">
    <property type="entry name" value="ASN_synthetase/amidase"/>
</dbReference>
<evidence type="ECO:0000313" key="8">
    <source>
        <dbReference type="EMBL" id="ARU54379.1"/>
    </source>
</evidence>
<dbReference type="EMBL" id="CP021425">
    <property type="protein sequence ID" value="ARU54379.1"/>
    <property type="molecule type" value="Genomic_DNA"/>
</dbReference>
<protein>
    <recommendedName>
        <fullName evidence="3">asparagine synthase (glutamine-hydrolyzing)</fullName>
        <ecNumber evidence="3">6.3.5.4</ecNumber>
    </recommendedName>
</protein>
<dbReference type="Pfam" id="PF00733">
    <property type="entry name" value="Asn_synthase"/>
    <property type="match status" value="1"/>
</dbReference>
<comment type="catalytic activity">
    <reaction evidence="6">
        <text>L-aspartate + L-glutamine + ATP + H2O = L-asparagine + L-glutamate + AMP + diphosphate + H(+)</text>
        <dbReference type="Rhea" id="RHEA:12228"/>
        <dbReference type="ChEBI" id="CHEBI:15377"/>
        <dbReference type="ChEBI" id="CHEBI:15378"/>
        <dbReference type="ChEBI" id="CHEBI:29985"/>
        <dbReference type="ChEBI" id="CHEBI:29991"/>
        <dbReference type="ChEBI" id="CHEBI:30616"/>
        <dbReference type="ChEBI" id="CHEBI:33019"/>
        <dbReference type="ChEBI" id="CHEBI:58048"/>
        <dbReference type="ChEBI" id="CHEBI:58359"/>
        <dbReference type="ChEBI" id="CHEBI:456215"/>
        <dbReference type="EC" id="6.3.5.4"/>
    </reaction>
</comment>
<comment type="similarity">
    <text evidence="2">Belongs to the asparagine synthetase family.</text>
</comment>
<evidence type="ECO:0000256" key="1">
    <source>
        <dbReference type="ARBA" id="ARBA00005187"/>
    </source>
</evidence>
<evidence type="ECO:0000256" key="3">
    <source>
        <dbReference type="ARBA" id="ARBA00012737"/>
    </source>
</evidence>
<dbReference type="PANTHER" id="PTHR43284">
    <property type="entry name" value="ASPARAGINE SYNTHETASE (GLUTAMINE-HYDROLYZING)"/>
    <property type="match status" value="1"/>
</dbReference>
<dbReference type="InterPro" id="IPR029055">
    <property type="entry name" value="Ntn_hydrolases_N"/>
</dbReference>
<keyword evidence="5" id="KW-0067">ATP-binding</keyword>
<feature type="domain" description="Glutamine amidotransferase type-2" evidence="7">
    <location>
        <begin position="1"/>
        <end position="141"/>
    </location>
</feature>
<dbReference type="GO" id="GO:0006529">
    <property type="term" value="P:asparagine biosynthetic process"/>
    <property type="evidence" value="ECO:0007669"/>
    <property type="project" value="InterPro"/>
</dbReference>
<evidence type="ECO:0000256" key="4">
    <source>
        <dbReference type="ARBA" id="ARBA00022741"/>
    </source>
</evidence>
<evidence type="ECO:0000256" key="2">
    <source>
        <dbReference type="ARBA" id="ARBA00005752"/>
    </source>
</evidence>
<proteinExistence type="inferred from homology"/>
<dbReference type="InterPro" id="IPR014729">
    <property type="entry name" value="Rossmann-like_a/b/a_fold"/>
</dbReference>
<dbReference type="PIRSF" id="PIRSF001589">
    <property type="entry name" value="Asn_synthetase_glu-h"/>
    <property type="match status" value="1"/>
</dbReference>
<dbReference type="Proteomes" id="UP000196027">
    <property type="component" value="Chromosome"/>
</dbReference>
<sequence length="559" mass="64958">MSWARIDNRDELGQALDLRASEYHLLHENELFVLAFLKWGKRCGEHIVGEFSFILFDEQKNEVVCIRDPVGSRPLFYFCSNELFLCATSVSGILWWLGNAIEIKRDWIAKFSFRMASSFDETPFRKVFKLPPAHYLHLKGTTSATLDKYFDFQNLPCLRLPETRDFVDLYRETLEKAVQSRLVSDFPIGVESSGGIDSSTVLAFAAKTGEEINSRLHTFTTAFSELEPEFSMATSQAYRVPVNHVITGTQSRSIDVIKRGIQLQGFPVEMNIADMSDAYFRIAQQFNIKTMLSGFGGDEFATCTRSDIVLMELFLNRQYSKTFRILPGNLLFKLLRFLKLWIKQQQTADFRKFKFDKGMQGYFDLMWSNTCLKDDVLESYQLKQQLMAFIGRNAPVPNLRQYMVEKSWSPYIPTRLENCSLMASGYNIEYRWPLLDIRLIQLVLSIPSDENYFRGYNRYLHRRAIDGVVPEKITWKANKNMGPQVSGIGPFVQWDFQDHLQHLHPVLKDMIDHKKLVKSLDQIEALERSNDQNAAWNKFYIQRSLTPILYLNEWLLHTA</sequence>
<dbReference type="AlphaFoldDB" id="A0A1Y0I2E1"/>
<dbReference type="SUPFAM" id="SSF52402">
    <property type="entry name" value="Adenine nucleotide alpha hydrolases-like"/>
    <property type="match status" value="1"/>
</dbReference>
<comment type="pathway">
    <text evidence="1">Amino-acid biosynthesis; L-asparagine biosynthesis; L-asparagine from L-aspartate (L-Gln route): step 1/1.</text>
</comment>
<evidence type="ECO:0000256" key="6">
    <source>
        <dbReference type="ARBA" id="ARBA00048741"/>
    </source>
</evidence>
<dbReference type="Pfam" id="PF13537">
    <property type="entry name" value="GATase_7"/>
    <property type="match status" value="1"/>
</dbReference>